<proteinExistence type="predicted"/>
<dbReference type="Pfam" id="PF24016">
    <property type="entry name" value="DUF7330"/>
    <property type="match status" value="1"/>
</dbReference>
<evidence type="ECO:0000313" key="3">
    <source>
        <dbReference type="EMBL" id="THU88682.1"/>
    </source>
</evidence>
<dbReference type="AlphaFoldDB" id="A0A4S8LHV0"/>
<protein>
    <recommendedName>
        <fullName evidence="2">DUF7330 domain-containing protein</fullName>
    </recommendedName>
</protein>
<keyword evidence="4" id="KW-1185">Reference proteome</keyword>
<dbReference type="OrthoDB" id="5289249at2759"/>
<dbReference type="InterPro" id="IPR055754">
    <property type="entry name" value="DUF7330"/>
</dbReference>
<feature type="compositionally biased region" description="Basic and acidic residues" evidence="1">
    <location>
        <begin position="1"/>
        <end position="12"/>
    </location>
</feature>
<evidence type="ECO:0000259" key="2">
    <source>
        <dbReference type="Pfam" id="PF24016"/>
    </source>
</evidence>
<name>A0A4S8LHV0_DENBC</name>
<reference evidence="3 4" key="1">
    <citation type="journal article" date="2019" name="Nat. Ecol. Evol.">
        <title>Megaphylogeny resolves global patterns of mushroom evolution.</title>
        <authorList>
            <person name="Varga T."/>
            <person name="Krizsan K."/>
            <person name="Foldi C."/>
            <person name="Dima B."/>
            <person name="Sanchez-Garcia M."/>
            <person name="Sanchez-Ramirez S."/>
            <person name="Szollosi G.J."/>
            <person name="Szarkandi J.G."/>
            <person name="Papp V."/>
            <person name="Albert L."/>
            <person name="Andreopoulos W."/>
            <person name="Angelini C."/>
            <person name="Antonin V."/>
            <person name="Barry K.W."/>
            <person name="Bougher N.L."/>
            <person name="Buchanan P."/>
            <person name="Buyck B."/>
            <person name="Bense V."/>
            <person name="Catcheside P."/>
            <person name="Chovatia M."/>
            <person name="Cooper J."/>
            <person name="Damon W."/>
            <person name="Desjardin D."/>
            <person name="Finy P."/>
            <person name="Geml J."/>
            <person name="Haridas S."/>
            <person name="Hughes K."/>
            <person name="Justo A."/>
            <person name="Karasinski D."/>
            <person name="Kautmanova I."/>
            <person name="Kiss B."/>
            <person name="Kocsube S."/>
            <person name="Kotiranta H."/>
            <person name="LaButti K.M."/>
            <person name="Lechner B.E."/>
            <person name="Liimatainen K."/>
            <person name="Lipzen A."/>
            <person name="Lukacs Z."/>
            <person name="Mihaltcheva S."/>
            <person name="Morgado L.N."/>
            <person name="Niskanen T."/>
            <person name="Noordeloos M.E."/>
            <person name="Ohm R.A."/>
            <person name="Ortiz-Santana B."/>
            <person name="Ovrebo C."/>
            <person name="Racz N."/>
            <person name="Riley R."/>
            <person name="Savchenko A."/>
            <person name="Shiryaev A."/>
            <person name="Soop K."/>
            <person name="Spirin V."/>
            <person name="Szebenyi C."/>
            <person name="Tomsovsky M."/>
            <person name="Tulloss R.E."/>
            <person name="Uehling J."/>
            <person name="Grigoriev I.V."/>
            <person name="Vagvolgyi C."/>
            <person name="Papp T."/>
            <person name="Martin F.M."/>
            <person name="Miettinen O."/>
            <person name="Hibbett D.S."/>
            <person name="Nagy L.G."/>
        </authorList>
    </citation>
    <scope>NUCLEOTIDE SEQUENCE [LARGE SCALE GENOMIC DNA]</scope>
    <source>
        <strain evidence="3 4">CBS 962.96</strain>
    </source>
</reference>
<organism evidence="3 4">
    <name type="scientific">Dendrothele bispora (strain CBS 962.96)</name>
    <dbReference type="NCBI Taxonomy" id="1314807"/>
    <lineage>
        <taxon>Eukaryota</taxon>
        <taxon>Fungi</taxon>
        <taxon>Dikarya</taxon>
        <taxon>Basidiomycota</taxon>
        <taxon>Agaricomycotina</taxon>
        <taxon>Agaricomycetes</taxon>
        <taxon>Agaricomycetidae</taxon>
        <taxon>Agaricales</taxon>
        <taxon>Agaricales incertae sedis</taxon>
        <taxon>Dendrothele</taxon>
    </lineage>
</organism>
<sequence>MIIPRSDSKDSSISESSVEESDSPPSYHSISPGPLSPSSLKPCNFVSVSRRAHSIKGSFKIDPSLRIPAAFLPALADGETEKERQNLRLESRSLNVQADIYLLSNQPVDGRQKVTLTLSSNHGSVGCKVHRDEGLEPPVIINATSKNGSVVVHIPRSFQGLITATTRHGSRPKLSEPLTTQTTTFGNDGCISRYYVGDYDADRLENNLGDELIVESNFGSIKIFYDDEEESSYFNDMVQSARRLLW</sequence>
<feature type="domain" description="DUF7330" evidence="2">
    <location>
        <begin position="44"/>
        <end position="228"/>
    </location>
</feature>
<evidence type="ECO:0000256" key="1">
    <source>
        <dbReference type="SAM" id="MobiDB-lite"/>
    </source>
</evidence>
<feature type="compositionally biased region" description="Low complexity" evidence="1">
    <location>
        <begin position="23"/>
        <end position="36"/>
    </location>
</feature>
<evidence type="ECO:0000313" key="4">
    <source>
        <dbReference type="Proteomes" id="UP000297245"/>
    </source>
</evidence>
<accession>A0A4S8LHV0</accession>
<feature type="region of interest" description="Disordered" evidence="1">
    <location>
        <begin position="1"/>
        <end position="36"/>
    </location>
</feature>
<dbReference type="EMBL" id="ML179400">
    <property type="protein sequence ID" value="THU88682.1"/>
    <property type="molecule type" value="Genomic_DNA"/>
</dbReference>
<dbReference type="Proteomes" id="UP000297245">
    <property type="component" value="Unassembled WGS sequence"/>
</dbReference>
<gene>
    <name evidence="3" type="ORF">K435DRAFT_866055</name>
</gene>